<dbReference type="AlphaFoldDB" id="A0A978UUJ8"/>
<proteinExistence type="inferred from homology"/>
<evidence type="ECO:0000256" key="3">
    <source>
        <dbReference type="ARBA" id="ARBA00010609"/>
    </source>
</evidence>
<evidence type="ECO:0000256" key="1">
    <source>
        <dbReference type="ARBA" id="ARBA00002075"/>
    </source>
</evidence>
<keyword evidence="5" id="KW-0479">Metal-binding</keyword>
<evidence type="ECO:0000259" key="9">
    <source>
        <dbReference type="Pfam" id="PF07731"/>
    </source>
</evidence>
<dbReference type="InterPro" id="IPR033138">
    <property type="entry name" value="Cu_oxidase_CS"/>
</dbReference>
<evidence type="ECO:0000256" key="2">
    <source>
        <dbReference type="ARBA" id="ARBA00004613"/>
    </source>
</evidence>
<evidence type="ECO:0000256" key="6">
    <source>
        <dbReference type="ARBA" id="ARBA00022737"/>
    </source>
</evidence>
<comment type="similarity">
    <text evidence="3">Belongs to the multicopper oxidase family.</text>
</comment>
<evidence type="ECO:0000256" key="8">
    <source>
        <dbReference type="ARBA" id="ARBA00023008"/>
    </source>
</evidence>
<dbReference type="PANTHER" id="PTHR11709:SF262">
    <property type="entry name" value="LACCASE-14"/>
    <property type="match status" value="1"/>
</dbReference>
<dbReference type="EMBL" id="JAEACU010000009">
    <property type="protein sequence ID" value="KAH7518548.1"/>
    <property type="molecule type" value="Genomic_DNA"/>
</dbReference>
<dbReference type="Proteomes" id="UP000813462">
    <property type="component" value="Unassembled WGS sequence"/>
</dbReference>
<evidence type="ECO:0000313" key="10">
    <source>
        <dbReference type="EMBL" id="KAH7518548.1"/>
    </source>
</evidence>
<keyword evidence="6" id="KW-0677">Repeat</keyword>
<dbReference type="InterPro" id="IPR002355">
    <property type="entry name" value="Cu_oxidase_Cu_BS"/>
</dbReference>
<dbReference type="PANTHER" id="PTHR11709">
    <property type="entry name" value="MULTI-COPPER OXIDASE"/>
    <property type="match status" value="1"/>
</dbReference>
<dbReference type="InterPro" id="IPR008972">
    <property type="entry name" value="Cupredoxin"/>
</dbReference>
<comment type="subcellular location">
    <subcellularLocation>
        <location evidence="2">Secreted</location>
    </subcellularLocation>
</comment>
<dbReference type="GO" id="GO:0016491">
    <property type="term" value="F:oxidoreductase activity"/>
    <property type="evidence" value="ECO:0007669"/>
    <property type="project" value="UniProtKB-KW"/>
</dbReference>
<reference evidence="10" key="1">
    <citation type="journal article" date="2021" name="Front. Plant Sci.">
        <title>Chromosome-Scale Genome Assembly for Chinese Sour Jujube and Insights Into Its Genome Evolution and Domestication Signature.</title>
        <authorList>
            <person name="Shen L.-Y."/>
            <person name="Luo H."/>
            <person name="Wang X.-L."/>
            <person name="Wang X.-M."/>
            <person name="Qiu X.-J."/>
            <person name="Liu H."/>
            <person name="Zhou S.-S."/>
            <person name="Jia K.-H."/>
            <person name="Nie S."/>
            <person name="Bao Y.-T."/>
            <person name="Zhang R.-G."/>
            <person name="Yun Q.-Z."/>
            <person name="Chai Y.-H."/>
            <person name="Lu J.-Y."/>
            <person name="Li Y."/>
            <person name="Zhao S.-W."/>
            <person name="Mao J.-F."/>
            <person name="Jia S.-G."/>
            <person name="Mao Y.-M."/>
        </authorList>
    </citation>
    <scope>NUCLEOTIDE SEQUENCE</scope>
    <source>
        <strain evidence="10">AT0</strain>
        <tissue evidence="10">Leaf</tissue>
    </source>
</reference>
<dbReference type="PROSITE" id="PS00080">
    <property type="entry name" value="MULTICOPPER_OXIDASE2"/>
    <property type="match status" value="1"/>
</dbReference>
<dbReference type="InterPro" id="IPR011706">
    <property type="entry name" value="Cu-oxidase_C"/>
</dbReference>
<dbReference type="Gene3D" id="2.60.40.420">
    <property type="entry name" value="Cupredoxins - blue copper proteins"/>
    <property type="match status" value="1"/>
</dbReference>
<evidence type="ECO:0000256" key="7">
    <source>
        <dbReference type="ARBA" id="ARBA00023002"/>
    </source>
</evidence>
<comment type="caution">
    <text evidence="10">The sequence shown here is derived from an EMBL/GenBank/DDBJ whole genome shotgun (WGS) entry which is preliminary data.</text>
</comment>
<dbReference type="GO" id="GO:0005576">
    <property type="term" value="C:extracellular region"/>
    <property type="evidence" value="ECO:0007669"/>
    <property type="project" value="UniProtKB-SubCell"/>
</dbReference>
<accession>A0A978UUJ8</accession>
<evidence type="ECO:0000313" key="11">
    <source>
        <dbReference type="Proteomes" id="UP000813462"/>
    </source>
</evidence>
<feature type="domain" description="Plastocyanin-like" evidence="9">
    <location>
        <begin position="45"/>
        <end position="90"/>
    </location>
</feature>
<name>A0A978UUJ8_ZIZJJ</name>
<dbReference type="GO" id="GO:0005507">
    <property type="term" value="F:copper ion binding"/>
    <property type="evidence" value="ECO:0007669"/>
    <property type="project" value="InterPro"/>
</dbReference>
<dbReference type="InterPro" id="IPR045087">
    <property type="entry name" value="Cu-oxidase_fam"/>
</dbReference>
<evidence type="ECO:0000256" key="5">
    <source>
        <dbReference type="ARBA" id="ARBA00022723"/>
    </source>
</evidence>
<dbReference type="SUPFAM" id="SSF49503">
    <property type="entry name" value="Cupredoxins"/>
    <property type="match status" value="1"/>
</dbReference>
<comment type="function">
    <text evidence="1">Lignin degradation and detoxification of lignin-derived products.</text>
</comment>
<sequence length="108" mass="12080">MEFNYTGDNLPENLLTPSFGTMILVLEYNASVELILQGTNVLTKETTVGVPKNGWVAIRFETDNPGIWLLHCHIECHTTWGMNMVFLLKDGDGPTSRILPPPHDLPKC</sequence>
<keyword evidence="4" id="KW-0964">Secreted</keyword>
<keyword evidence="8" id="KW-0186">Copper</keyword>
<evidence type="ECO:0000256" key="4">
    <source>
        <dbReference type="ARBA" id="ARBA00022525"/>
    </source>
</evidence>
<dbReference type="Pfam" id="PF07731">
    <property type="entry name" value="Cu-oxidase_2"/>
    <property type="match status" value="1"/>
</dbReference>
<dbReference type="PROSITE" id="PS00079">
    <property type="entry name" value="MULTICOPPER_OXIDASE1"/>
    <property type="match status" value="1"/>
</dbReference>
<gene>
    <name evidence="10" type="ORF">FEM48_Zijuj09G0183200</name>
</gene>
<protein>
    <recommendedName>
        <fullName evidence="9">Plastocyanin-like domain-containing protein</fullName>
    </recommendedName>
</protein>
<organism evidence="10 11">
    <name type="scientific">Ziziphus jujuba var. spinosa</name>
    <dbReference type="NCBI Taxonomy" id="714518"/>
    <lineage>
        <taxon>Eukaryota</taxon>
        <taxon>Viridiplantae</taxon>
        <taxon>Streptophyta</taxon>
        <taxon>Embryophyta</taxon>
        <taxon>Tracheophyta</taxon>
        <taxon>Spermatophyta</taxon>
        <taxon>Magnoliopsida</taxon>
        <taxon>eudicotyledons</taxon>
        <taxon>Gunneridae</taxon>
        <taxon>Pentapetalae</taxon>
        <taxon>rosids</taxon>
        <taxon>fabids</taxon>
        <taxon>Rosales</taxon>
        <taxon>Rhamnaceae</taxon>
        <taxon>Paliureae</taxon>
        <taxon>Ziziphus</taxon>
    </lineage>
</organism>
<keyword evidence="7" id="KW-0560">Oxidoreductase</keyword>